<keyword evidence="4" id="KW-0138">CF(0)</keyword>
<evidence type="ECO:0000256" key="8">
    <source>
        <dbReference type="ARBA" id="ARBA00023065"/>
    </source>
</evidence>
<comment type="similarity">
    <text evidence="2">Belongs to the ATPase A chain family.</text>
</comment>
<name>A0A343J4F6_CALGL</name>
<dbReference type="PANTHER" id="PTHR11410:SF0">
    <property type="entry name" value="ATP SYNTHASE SUBUNIT A"/>
    <property type="match status" value="1"/>
</dbReference>
<keyword evidence="8" id="KW-0406">Ion transport</keyword>
<feature type="transmembrane region" description="Helical" evidence="12">
    <location>
        <begin position="61"/>
        <end position="84"/>
    </location>
</feature>
<evidence type="ECO:0000256" key="10">
    <source>
        <dbReference type="ARBA" id="ARBA00023310"/>
    </source>
</evidence>
<evidence type="ECO:0000256" key="6">
    <source>
        <dbReference type="ARBA" id="ARBA00022781"/>
    </source>
</evidence>
<evidence type="ECO:0000256" key="1">
    <source>
        <dbReference type="ARBA" id="ARBA00004141"/>
    </source>
</evidence>
<feature type="transmembrane region" description="Helical" evidence="12">
    <location>
        <begin position="90"/>
        <end position="115"/>
    </location>
</feature>
<dbReference type="AlphaFoldDB" id="A0A343J4F6"/>
<dbReference type="EMBL" id="MF422146">
    <property type="protein sequence ID" value="ASV47939.1"/>
    <property type="molecule type" value="Genomic_DNA"/>
</dbReference>
<reference evidence="13" key="1">
    <citation type="journal article" date="2017" name="Mitochondrial DNA Part B Resour">
        <title>The complete mitochondrial genome of the copepod Calanus glacialis.</title>
        <authorList>
            <person name="Choquet M."/>
            <person name="Alves Monteiro H.J."/>
            <person name="Bengtsson-Palme J."/>
            <person name="Hoarau G."/>
        </authorList>
    </citation>
    <scope>NUCLEOTIDE SEQUENCE</scope>
    <source>
        <strain evidence="13">Sorfolda_A</strain>
    </source>
</reference>
<keyword evidence="10" id="KW-0066">ATP synthesis</keyword>
<keyword evidence="3" id="KW-0813">Transport</keyword>
<proteinExistence type="inferred from homology"/>
<dbReference type="InterPro" id="IPR035908">
    <property type="entry name" value="F0_ATP_A_sf"/>
</dbReference>
<protein>
    <recommendedName>
        <fullName evidence="11">ATP synthase subunit a</fullName>
    </recommendedName>
</protein>
<feature type="transmembrane region" description="Helical" evidence="12">
    <location>
        <begin position="20"/>
        <end position="40"/>
    </location>
</feature>
<sequence length="237" mass="25774">MTNLFSSFDPAMSVFSLNMSLNWMAGLIVVLMVPQSYWLLNSQLSKSFISVTAFLKNELGAVFGGGALPGVSYLFISVFFFILFSNFMGLMPYIFTSTSHLSVTLVLSLPLWLGTMMWSVVFQYNSLLAHLVPTGTPAALMPVMVIIETVSNIIRPATLAIRLAANMVAGHLLLTLLGSQGPNLAGAVLIVLFIGLVLLLLLEVAVACIQSYVFTILSSLYLNELMSAGFNKKMMKL</sequence>
<dbReference type="PRINTS" id="PR00123">
    <property type="entry name" value="ATPASEA"/>
</dbReference>
<dbReference type="GO" id="GO:0045259">
    <property type="term" value="C:proton-transporting ATP synthase complex"/>
    <property type="evidence" value="ECO:0007669"/>
    <property type="project" value="UniProtKB-KW"/>
</dbReference>
<dbReference type="PANTHER" id="PTHR11410">
    <property type="entry name" value="ATP SYNTHASE SUBUNIT A"/>
    <property type="match status" value="1"/>
</dbReference>
<keyword evidence="13" id="KW-0496">Mitochondrion</keyword>
<evidence type="ECO:0000256" key="5">
    <source>
        <dbReference type="ARBA" id="ARBA00022692"/>
    </source>
</evidence>
<accession>A0A343J4F6</accession>
<feature type="transmembrane region" description="Helical" evidence="12">
    <location>
        <begin position="184"/>
        <end position="206"/>
    </location>
</feature>
<organism evidence="13">
    <name type="scientific">Calanus glacialis</name>
    <name type="common">Copepod</name>
    <dbReference type="NCBI Taxonomy" id="113644"/>
    <lineage>
        <taxon>Eukaryota</taxon>
        <taxon>Metazoa</taxon>
        <taxon>Ecdysozoa</taxon>
        <taxon>Arthropoda</taxon>
        <taxon>Crustacea</taxon>
        <taxon>Multicrustacea</taxon>
        <taxon>Hexanauplia</taxon>
        <taxon>Copepoda</taxon>
        <taxon>Calanoida</taxon>
        <taxon>Calanidae</taxon>
        <taxon>Calanus</taxon>
    </lineage>
</organism>
<keyword evidence="6" id="KW-0375">Hydrogen ion transport</keyword>
<evidence type="ECO:0000256" key="4">
    <source>
        <dbReference type="ARBA" id="ARBA00022547"/>
    </source>
</evidence>
<evidence type="ECO:0000256" key="12">
    <source>
        <dbReference type="SAM" id="Phobius"/>
    </source>
</evidence>
<evidence type="ECO:0000256" key="9">
    <source>
        <dbReference type="ARBA" id="ARBA00023136"/>
    </source>
</evidence>
<dbReference type="Gene3D" id="1.20.120.220">
    <property type="entry name" value="ATP synthase, F0 complex, subunit A"/>
    <property type="match status" value="1"/>
</dbReference>
<keyword evidence="9 12" id="KW-0472">Membrane</keyword>
<dbReference type="CDD" id="cd00310">
    <property type="entry name" value="ATP-synt_Fo_a_6"/>
    <property type="match status" value="1"/>
</dbReference>
<feature type="transmembrane region" description="Helical" evidence="12">
    <location>
        <begin position="127"/>
        <end position="147"/>
    </location>
</feature>
<dbReference type="GO" id="GO:0046933">
    <property type="term" value="F:proton-transporting ATP synthase activity, rotational mechanism"/>
    <property type="evidence" value="ECO:0007669"/>
    <property type="project" value="TreeGrafter"/>
</dbReference>
<dbReference type="PROSITE" id="PS00449">
    <property type="entry name" value="ATPASE_A"/>
    <property type="match status" value="1"/>
</dbReference>
<keyword evidence="5 12" id="KW-0812">Transmembrane</keyword>
<dbReference type="SUPFAM" id="SSF81336">
    <property type="entry name" value="F1F0 ATP synthase subunit A"/>
    <property type="match status" value="1"/>
</dbReference>
<dbReference type="InterPro" id="IPR023011">
    <property type="entry name" value="ATP_synth_F0_asu_AS"/>
</dbReference>
<comment type="subcellular location">
    <subcellularLocation>
        <location evidence="1">Membrane</location>
        <topology evidence="1">Multi-pass membrane protein</topology>
    </subcellularLocation>
    <subcellularLocation>
        <location evidence="11">Mitochondrion inner membrane</location>
        <topology evidence="11">Multi-pass membrane protein</topology>
    </subcellularLocation>
</comment>
<dbReference type="InterPro" id="IPR045083">
    <property type="entry name" value="ATP_synth_F0_asu_bact/mt"/>
</dbReference>
<geneLocation type="mitochondrion" evidence="13"/>
<evidence type="ECO:0000256" key="7">
    <source>
        <dbReference type="ARBA" id="ARBA00022989"/>
    </source>
</evidence>
<dbReference type="Pfam" id="PF00119">
    <property type="entry name" value="ATP-synt_A"/>
    <property type="match status" value="1"/>
</dbReference>
<evidence type="ECO:0000256" key="2">
    <source>
        <dbReference type="ARBA" id="ARBA00006810"/>
    </source>
</evidence>
<dbReference type="NCBIfam" id="TIGR01131">
    <property type="entry name" value="ATP_synt_6_or_A"/>
    <property type="match status" value="1"/>
</dbReference>
<evidence type="ECO:0000313" key="13">
    <source>
        <dbReference type="EMBL" id="ASV47939.1"/>
    </source>
</evidence>
<evidence type="ECO:0000256" key="3">
    <source>
        <dbReference type="ARBA" id="ARBA00022448"/>
    </source>
</evidence>
<keyword evidence="7 12" id="KW-1133">Transmembrane helix</keyword>
<dbReference type="GO" id="GO:0005743">
    <property type="term" value="C:mitochondrial inner membrane"/>
    <property type="evidence" value="ECO:0007669"/>
    <property type="project" value="UniProtKB-SubCell"/>
</dbReference>
<evidence type="ECO:0000256" key="11">
    <source>
        <dbReference type="RuleBase" id="RU004450"/>
    </source>
</evidence>
<dbReference type="InterPro" id="IPR000568">
    <property type="entry name" value="ATP_synth_F0_asu"/>
</dbReference>